<feature type="domain" description="HTH marR-type" evidence="4">
    <location>
        <begin position="27"/>
        <end position="170"/>
    </location>
</feature>
<dbReference type="InterPro" id="IPR023187">
    <property type="entry name" value="Tscrpt_reg_MarR-type_CS"/>
</dbReference>
<keyword evidence="3" id="KW-0804">Transcription</keyword>
<dbReference type="RefSeq" id="WP_073184836.1">
    <property type="nucleotide sequence ID" value="NZ_FQXI01000008.1"/>
</dbReference>
<dbReference type="InterPro" id="IPR036390">
    <property type="entry name" value="WH_DNA-bd_sf"/>
</dbReference>
<sequence length="174" mass="20096">MDIETFKKEILNSWISGDESEEIINKKYELLNAHATIVYDFVLMYYNYMNRRKDYGAKESLTMVEVHILTDIADFPGTTVTALAKKWKKTSSAISQTVRSLLKLGYIKRENSTTDGKVFFLYATDEGAQIALTHKKYDILDIVKTNKKLAEKFTAEEILVFNKILLEYTDLLSR</sequence>
<accession>A0A1M5SUB2</accession>
<dbReference type="PANTHER" id="PTHR35790:SF4">
    <property type="entry name" value="HTH-TYPE TRANSCRIPTIONAL REGULATOR PCHR"/>
    <property type="match status" value="1"/>
</dbReference>
<organism evidence="5 6">
    <name type="scientific">Anaerosphaera aminiphila DSM 21120</name>
    <dbReference type="NCBI Taxonomy" id="1120995"/>
    <lineage>
        <taxon>Bacteria</taxon>
        <taxon>Bacillati</taxon>
        <taxon>Bacillota</taxon>
        <taxon>Tissierellia</taxon>
        <taxon>Tissierellales</taxon>
        <taxon>Peptoniphilaceae</taxon>
        <taxon>Anaerosphaera</taxon>
    </lineage>
</organism>
<dbReference type="Pfam" id="PF01047">
    <property type="entry name" value="MarR"/>
    <property type="match status" value="1"/>
</dbReference>
<dbReference type="STRING" id="1120995.SAMN02745245_01291"/>
<dbReference type="EMBL" id="FQXI01000008">
    <property type="protein sequence ID" value="SHH41838.1"/>
    <property type="molecule type" value="Genomic_DNA"/>
</dbReference>
<gene>
    <name evidence="5" type="ORF">SAMN02745245_01291</name>
</gene>
<keyword evidence="1" id="KW-0805">Transcription regulation</keyword>
<evidence type="ECO:0000313" key="5">
    <source>
        <dbReference type="EMBL" id="SHH41838.1"/>
    </source>
</evidence>
<dbReference type="SMART" id="SM00347">
    <property type="entry name" value="HTH_MARR"/>
    <property type="match status" value="1"/>
</dbReference>
<proteinExistence type="predicted"/>
<dbReference type="AlphaFoldDB" id="A0A1M5SUB2"/>
<protein>
    <submittedName>
        <fullName evidence="5">DNA-binding transcriptional regulator, MarR family</fullName>
    </submittedName>
</protein>
<evidence type="ECO:0000256" key="1">
    <source>
        <dbReference type="ARBA" id="ARBA00023015"/>
    </source>
</evidence>
<dbReference type="Gene3D" id="1.10.10.10">
    <property type="entry name" value="Winged helix-like DNA-binding domain superfamily/Winged helix DNA-binding domain"/>
    <property type="match status" value="1"/>
</dbReference>
<dbReference type="GO" id="GO:0003677">
    <property type="term" value="F:DNA binding"/>
    <property type="evidence" value="ECO:0007669"/>
    <property type="project" value="UniProtKB-KW"/>
</dbReference>
<dbReference type="Proteomes" id="UP000184032">
    <property type="component" value="Unassembled WGS sequence"/>
</dbReference>
<dbReference type="InterPro" id="IPR000835">
    <property type="entry name" value="HTH_MarR-typ"/>
</dbReference>
<name>A0A1M5SUB2_9FIRM</name>
<keyword evidence="2 5" id="KW-0238">DNA-binding</keyword>
<dbReference type="SUPFAM" id="SSF46785">
    <property type="entry name" value="Winged helix' DNA-binding domain"/>
    <property type="match status" value="1"/>
</dbReference>
<keyword evidence="6" id="KW-1185">Reference proteome</keyword>
<evidence type="ECO:0000256" key="2">
    <source>
        <dbReference type="ARBA" id="ARBA00023125"/>
    </source>
</evidence>
<evidence type="ECO:0000313" key="6">
    <source>
        <dbReference type="Proteomes" id="UP000184032"/>
    </source>
</evidence>
<dbReference type="PROSITE" id="PS01117">
    <property type="entry name" value="HTH_MARR_1"/>
    <property type="match status" value="1"/>
</dbReference>
<evidence type="ECO:0000256" key="3">
    <source>
        <dbReference type="ARBA" id="ARBA00023163"/>
    </source>
</evidence>
<evidence type="ECO:0000259" key="4">
    <source>
        <dbReference type="PROSITE" id="PS50995"/>
    </source>
</evidence>
<reference evidence="6" key="1">
    <citation type="submission" date="2016-11" db="EMBL/GenBank/DDBJ databases">
        <authorList>
            <person name="Varghese N."/>
            <person name="Submissions S."/>
        </authorList>
    </citation>
    <scope>NUCLEOTIDE SEQUENCE [LARGE SCALE GENOMIC DNA]</scope>
    <source>
        <strain evidence="6">DSM 21120</strain>
    </source>
</reference>
<dbReference type="InterPro" id="IPR052067">
    <property type="entry name" value="Metal_resp_HTH_trans_reg"/>
</dbReference>
<dbReference type="InterPro" id="IPR036388">
    <property type="entry name" value="WH-like_DNA-bd_sf"/>
</dbReference>
<dbReference type="GO" id="GO:0003700">
    <property type="term" value="F:DNA-binding transcription factor activity"/>
    <property type="evidence" value="ECO:0007669"/>
    <property type="project" value="InterPro"/>
</dbReference>
<dbReference type="PANTHER" id="PTHR35790">
    <property type="entry name" value="HTH-TYPE TRANSCRIPTIONAL REGULATOR PCHR"/>
    <property type="match status" value="1"/>
</dbReference>
<dbReference type="PROSITE" id="PS50995">
    <property type="entry name" value="HTH_MARR_2"/>
    <property type="match status" value="1"/>
</dbReference>